<feature type="non-terminal residue" evidence="1">
    <location>
        <position position="149"/>
    </location>
</feature>
<gene>
    <name evidence="1" type="ORF">FNQ90_02665</name>
</gene>
<comment type="caution">
    <text evidence="1">The sequence shown here is derived from an EMBL/GenBank/DDBJ whole genome shotgun (WGS) entry which is preliminary data.</text>
</comment>
<dbReference type="Proteomes" id="UP000538929">
    <property type="component" value="Unassembled WGS sequence"/>
</dbReference>
<proteinExistence type="predicted"/>
<sequence>MSTTNALLYCAVNGIANNTNGIGRQTKTLLATLARRHHHLSARAGAFTPYLAVPEPGPATWGYNEDDLRYARHVVEGLNGQVITLPYDTRRPFWQPDTWRQLSGEAARAAGHLADRHDKVLAIGVDTPFAGLAHHAGAHPSVEVLLALF</sequence>
<dbReference type="EMBL" id="VKHT01000036">
    <property type="protein sequence ID" value="MBB0243039.1"/>
    <property type="molecule type" value="Genomic_DNA"/>
</dbReference>
<evidence type="ECO:0000313" key="2">
    <source>
        <dbReference type="Proteomes" id="UP000538929"/>
    </source>
</evidence>
<name>A0A7W3XZY2_9ACTN</name>
<reference evidence="2" key="1">
    <citation type="submission" date="2019-10" db="EMBL/GenBank/DDBJ databases">
        <title>Streptomyces sp. nov., a novel actinobacterium isolated from alkaline environment.</title>
        <authorList>
            <person name="Golinska P."/>
        </authorList>
    </citation>
    <scope>NUCLEOTIDE SEQUENCE [LARGE SCALE GENOMIC DNA]</scope>
    <source>
        <strain evidence="2">DSM 42118</strain>
    </source>
</reference>
<protein>
    <submittedName>
        <fullName evidence="1">Uncharacterized protein</fullName>
    </submittedName>
</protein>
<organism evidence="1 2">
    <name type="scientific">Streptomyces alkaliphilus</name>
    <dbReference type="NCBI Taxonomy" id="1472722"/>
    <lineage>
        <taxon>Bacteria</taxon>
        <taxon>Bacillati</taxon>
        <taxon>Actinomycetota</taxon>
        <taxon>Actinomycetes</taxon>
        <taxon>Kitasatosporales</taxon>
        <taxon>Streptomycetaceae</taxon>
        <taxon>Streptomyces</taxon>
    </lineage>
</organism>
<accession>A0A7W3XZY2</accession>
<dbReference type="RefSeq" id="WP_182604765.1">
    <property type="nucleotide sequence ID" value="NZ_VKHT01000036.1"/>
</dbReference>
<evidence type="ECO:0000313" key="1">
    <source>
        <dbReference type="EMBL" id="MBB0243039.1"/>
    </source>
</evidence>
<dbReference type="AlphaFoldDB" id="A0A7W3XZY2"/>
<keyword evidence="2" id="KW-1185">Reference proteome</keyword>